<feature type="domain" description="PPIase FKBP-type" evidence="6">
    <location>
        <begin position="46"/>
        <end position="135"/>
    </location>
</feature>
<dbReference type="EC" id="5.2.1.8" evidence="5"/>
<dbReference type="SUPFAM" id="SSF54534">
    <property type="entry name" value="FKBP-like"/>
    <property type="match status" value="1"/>
</dbReference>
<dbReference type="InterPro" id="IPR044609">
    <property type="entry name" value="FKBP2/11"/>
</dbReference>
<dbReference type="PATRIC" id="fig|59561.3.peg.1484"/>
<dbReference type="PROSITE" id="PS50059">
    <property type="entry name" value="FKBP_PPIASE"/>
    <property type="match status" value="1"/>
</dbReference>
<dbReference type="OrthoDB" id="25996at2"/>
<gene>
    <name evidence="7" type="primary">mip</name>
    <name evidence="7" type="ORF">AQZ59_01492</name>
</gene>
<evidence type="ECO:0000256" key="4">
    <source>
        <dbReference type="PROSITE-ProRule" id="PRU00277"/>
    </source>
</evidence>
<dbReference type="Pfam" id="PF00254">
    <property type="entry name" value="FKBP_C"/>
    <property type="match status" value="1"/>
</dbReference>
<comment type="similarity">
    <text evidence="5">Belongs to the FKBP-type PPIase family.</text>
</comment>
<sequence>MDIIYPEVSGSFGQTPELTFPEGAQAPKGLRVKVLEEGTGRVVHAGDEIEVDYHGQIWDGPIFDSSYYREGEAVFPIGVGMVIEGWDEAIVGKQVGSRLLICVPPFKGYGPQGNARAGIKGDDVLVFVVDIKGIQDSAFNFNTLHDN</sequence>
<comment type="catalytic activity">
    <reaction evidence="1 4 5">
        <text>[protein]-peptidylproline (omega=180) = [protein]-peptidylproline (omega=0)</text>
        <dbReference type="Rhea" id="RHEA:16237"/>
        <dbReference type="Rhea" id="RHEA-COMP:10747"/>
        <dbReference type="Rhea" id="RHEA-COMP:10748"/>
        <dbReference type="ChEBI" id="CHEBI:83833"/>
        <dbReference type="ChEBI" id="CHEBI:83834"/>
        <dbReference type="EC" id="5.2.1.8"/>
    </reaction>
</comment>
<protein>
    <recommendedName>
        <fullName evidence="5">Peptidyl-prolyl cis-trans isomerase</fullName>
        <ecNumber evidence="5">5.2.1.8</ecNumber>
    </recommendedName>
</protein>
<reference evidence="7 8" key="1">
    <citation type="submission" date="2015-11" db="EMBL/GenBank/DDBJ databases">
        <title>Draft Genome Sequence of the Type Strain Trueperella bernardiae LCDC 89-0504T, Isolated from Blood Culture.</title>
        <authorList>
            <person name="Bernier A.-M."/>
            <person name="Bernard K."/>
        </authorList>
    </citation>
    <scope>NUCLEOTIDE SEQUENCE [LARGE SCALE GENOMIC DNA]</scope>
    <source>
        <strain evidence="7 8">LCDC 89-0504</strain>
    </source>
</reference>
<keyword evidence="8" id="KW-1185">Reference proteome</keyword>
<dbReference type="InterPro" id="IPR001179">
    <property type="entry name" value="PPIase_FKBP_dom"/>
</dbReference>
<keyword evidence="2 4" id="KW-0697">Rotamase</keyword>
<dbReference type="RefSeq" id="WP_062614015.1">
    <property type="nucleotide sequence ID" value="NZ_LNIZ01000007.1"/>
</dbReference>
<dbReference type="PANTHER" id="PTHR45779">
    <property type="entry name" value="PEPTIDYLPROLYL ISOMERASE"/>
    <property type="match status" value="1"/>
</dbReference>
<dbReference type="STRING" id="59561.AQZ59_01492"/>
<evidence type="ECO:0000256" key="1">
    <source>
        <dbReference type="ARBA" id="ARBA00000971"/>
    </source>
</evidence>
<evidence type="ECO:0000256" key="3">
    <source>
        <dbReference type="ARBA" id="ARBA00023235"/>
    </source>
</evidence>
<comment type="caution">
    <text evidence="7">The sequence shown here is derived from an EMBL/GenBank/DDBJ whole genome shotgun (WGS) entry which is preliminary data.</text>
</comment>
<evidence type="ECO:0000313" key="7">
    <source>
        <dbReference type="EMBL" id="KTF03702.1"/>
    </source>
</evidence>
<dbReference type="Gene3D" id="3.10.50.40">
    <property type="match status" value="1"/>
</dbReference>
<evidence type="ECO:0000256" key="5">
    <source>
        <dbReference type="RuleBase" id="RU003915"/>
    </source>
</evidence>
<evidence type="ECO:0000259" key="6">
    <source>
        <dbReference type="PROSITE" id="PS50059"/>
    </source>
</evidence>
<name>A0A0W1KIH7_9ACTO</name>
<dbReference type="PANTHER" id="PTHR45779:SF7">
    <property type="entry name" value="PEPTIDYLPROLYL ISOMERASE"/>
    <property type="match status" value="1"/>
</dbReference>
<organism evidence="7 8">
    <name type="scientific">Trueperella bernardiae</name>
    <dbReference type="NCBI Taxonomy" id="59561"/>
    <lineage>
        <taxon>Bacteria</taxon>
        <taxon>Bacillati</taxon>
        <taxon>Actinomycetota</taxon>
        <taxon>Actinomycetes</taxon>
        <taxon>Actinomycetales</taxon>
        <taxon>Actinomycetaceae</taxon>
        <taxon>Trueperella</taxon>
    </lineage>
</organism>
<dbReference type="InterPro" id="IPR046357">
    <property type="entry name" value="PPIase_dom_sf"/>
</dbReference>
<proteinExistence type="inferred from homology"/>
<dbReference type="EMBL" id="LNIZ01000007">
    <property type="protein sequence ID" value="KTF03702.1"/>
    <property type="molecule type" value="Genomic_DNA"/>
</dbReference>
<dbReference type="GO" id="GO:0003755">
    <property type="term" value="F:peptidyl-prolyl cis-trans isomerase activity"/>
    <property type="evidence" value="ECO:0007669"/>
    <property type="project" value="UniProtKB-UniRule"/>
</dbReference>
<dbReference type="Proteomes" id="UP000054404">
    <property type="component" value="Unassembled WGS sequence"/>
</dbReference>
<dbReference type="AlphaFoldDB" id="A0A0W1KIH7"/>
<evidence type="ECO:0000313" key="8">
    <source>
        <dbReference type="Proteomes" id="UP000054404"/>
    </source>
</evidence>
<accession>A0A0W1KIH7</accession>
<keyword evidence="3 4" id="KW-0413">Isomerase</keyword>
<evidence type="ECO:0000256" key="2">
    <source>
        <dbReference type="ARBA" id="ARBA00023110"/>
    </source>
</evidence>